<dbReference type="Proteomes" id="UP000499080">
    <property type="component" value="Unassembled WGS sequence"/>
</dbReference>
<evidence type="ECO:0000313" key="2">
    <source>
        <dbReference type="Proteomes" id="UP000499080"/>
    </source>
</evidence>
<sequence>FEDEPTVEETQAVLLKDKVPSHYVIYLELDVLIHMLPTPHARDRFLSRL</sequence>
<protein>
    <submittedName>
        <fullName evidence="1">Uncharacterized protein</fullName>
    </submittedName>
</protein>
<feature type="non-terminal residue" evidence="1">
    <location>
        <position position="1"/>
    </location>
</feature>
<organism evidence="1 2">
    <name type="scientific">Araneus ventricosus</name>
    <name type="common">Orbweaver spider</name>
    <name type="synonym">Epeira ventricosa</name>
    <dbReference type="NCBI Taxonomy" id="182803"/>
    <lineage>
        <taxon>Eukaryota</taxon>
        <taxon>Metazoa</taxon>
        <taxon>Ecdysozoa</taxon>
        <taxon>Arthropoda</taxon>
        <taxon>Chelicerata</taxon>
        <taxon>Arachnida</taxon>
        <taxon>Araneae</taxon>
        <taxon>Araneomorphae</taxon>
        <taxon>Entelegynae</taxon>
        <taxon>Araneoidea</taxon>
        <taxon>Araneidae</taxon>
        <taxon>Araneus</taxon>
    </lineage>
</organism>
<gene>
    <name evidence="1" type="ORF">AVEN_212947_2</name>
</gene>
<dbReference type="EMBL" id="BGPR01077010">
    <property type="protein sequence ID" value="GBL63664.1"/>
    <property type="molecule type" value="Genomic_DNA"/>
</dbReference>
<name>A0A4Y1ZRP4_ARAVE</name>
<evidence type="ECO:0000313" key="1">
    <source>
        <dbReference type="EMBL" id="GBL63664.1"/>
    </source>
</evidence>
<dbReference type="AlphaFoldDB" id="A0A4Y1ZRP4"/>
<comment type="caution">
    <text evidence="1">The sequence shown here is derived from an EMBL/GenBank/DDBJ whole genome shotgun (WGS) entry which is preliminary data.</text>
</comment>
<accession>A0A4Y1ZRP4</accession>
<reference evidence="1 2" key="1">
    <citation type="journal article" date="2019" name="Sci. Rep.">
        <title>Orb-weaving spider Araneus ventricosus genome elucidates the spidroin gene catalogue.</title>
        <authorList>
            <person name="Kono N."/>
            <person name="Nakamura H."/>
            <person name="Ohtoshi R."/>
            <person name="Moran D.A.P."/>
            <person name="Shinohara A."/>
            <person name="Yoshida Y."/>
            <person name="Fujiwara M."/>
            <person name="Mori M."/>
            <person name="Tomita M."/>
            <person name="Arakawa K."/>
        </authorList>
    </citation>
    <scope>NUCLEOTIDE SEQUENCE [LARGE SCALE GENOMIC DNA]</scope>
</reference>
<proteinExistence type="predicted"/>
<keyword evidence="2" id="KW-1185">Reference proteome</keyword>